<dbReference type="AlphaFoldDB" id="A0A369J8P3"/>
<keyword evidence="2" id="KW-1185">Reference proteome</keyword>
<accession>A0A369J8P3</accession>
<name>A0A369J8P3_HYPMA</name>
<organism evidence="1 2">
    <name type="scientific">Hypsizygus marmoreus</name>
    <name type="common">White beech mushroom</name>
    <name type="synonym">Agaricus marmoreus</name>
    <dbReference type="NCBI Taxonomy" id="39966"/>
    <lineage>
        <taxon>Eukaryota</taxon>
        <taxon>Fungi</taxon>
        <taxon>Dikarya</taxon>
        <taxon>Basidiomycota</taxon>
        <taxon>Agaricomycotina</taxon>
        <taxon>Agaricomycetes</taxon>
        <taxon>Agaricomycetidae</taxon>
        <taxon>Agaricales</taxon>
        <taxon>Tricholomatineae</taxon>
        <taxon>Lyophyllaceae</taxon>
        <taxon>Hypsizygus</taxon>
    </lineage>
</organism>
<protein>
    <submittedName>
        <fullName evidence="1">Uncharacterized protein</fullName>
    </submittedName>
</protein>
<proteinExistence type="predicted"/>
<sequence>MGAFPGPRRFDERCEYIVSLTSFRLDEVFEHRVFTNVEIKETELRIFFREVVCWFPLQRTNCTNGEAYSFGGSTRSVHAYGRTITLQQHNARDNGTSRNEGKIQTNLTKIYIPQKVTKTRSASLGGIVPRHHCDTVGRNEGYEGMGGSSQALRVGTAQWKNKTVQAVLRTAPRCNFTINDDRNSGGGERVAAPRRSCDFRPIVDDGDVQVGNVLPLPAGGRTSKVLCYEDDDLELRME</sequence>
<comment type="caution">
    <text evidence="1">The sequence shown here is derived from an EMBL/GenBank/DDBJ whole genome shotgun (WGS) entry which is preliminary data.</text>
</comment>
<gene>
    <name evidence="1" type="ORF">Hypma_000379</name>
</gene>
<dbReference type="Proteomes" id="UP000076154">
    <property type="component" value="Unassembled WGS sequence"/>
</dbReference>
<dbReference type="InParanoid" id="A0A369J8P3"/>
<evidence type="ECO:0000313" key="1">
    <source>
        <dbReference type="EMBL" id="RDB18401.1"/>
    </source>
</evidence>
<evidence type="ECO:0000313" key="2">
    <source>
        <dbReference type="Proteomes" id="UP000076154"/>
    </source>
</evidence>
<reference evidence="1" key="1">
    <citation type="submission" date="2018-04" db="EMBL/GenBank/DDBJ databases">
        <title>Whole genome sequencing of Hypsizygus marmoreus.</title>
        <authorList>
            <person name="Choi I.-G."/>
            <person name="Min B."/>
            <person name="Kim J.-G."/>
            <person name="Kim S."/>
            <person name="Oh Y.-L."/>
            <person name="Kong W.-S."/>
            <person name="Park H."/>
            <person name="Jeong J."/>
            <person name="Song E.-S."/>
        </authorList>
    </citation>
    <scope>NUCLEOTIDE SEQUENCE [LARGE SCALE GENOMIC DNA]</scope>
    <source>
        <strain evidence="1">51987-8</strain>
    </source>
</reference>
<dbReference type="EMBL" id="LUEZ02000102">
    <property type="protein sequence ID" value="RDB18401.1"/>
    <property type="molecule type" value="Genomic_DNA"/>
</dbReference>